<evidence type="ECO:0000256" key="1">
    <source>
        <dbReference type="ARBA" id="ARBA00023002"/>
    </source>
</evidence>
<evidence type="ECO:0000259" key="5">
    <source>
        <dbReference type="PROSITE" id="PS51671"/>
    </source>
</evidence>
<dbReference type="InterPro" id="IPR046826">
    <property type="entry name" value="PDH_N"/>
</dbReference>
<name>A0A0H5QVM9_9EUKA</name>
<dbReference type="PROSITE" id="PS51176">
    <property type="entry name" value="PDH_ADH"/>
    <property type="match status" value="1"/>
</dbReference>
<dbReference type="PROSITE" id="PS00857">
    <property type="entry name" value="PREPHENATE_DEHYDR_1"/>
    <property type="match status" value="1"/>
</dbReference>
<feature type="domain" description="ACT" evidence="5">
    <location>
        <begin position="157"/>
        <end position="246"/>
    </location>
</feature>
<dbReference type="GO" id="GO:0070403">
    <property type="term" value="F:NAD+ binding"/>
    <property type="evidence" value="ECO:0007669"/>
    <property type="project" value="InterPro"/>
</dbReference>
<dbReference type="SUPFAM" id="SSF51735">
    <property type="entry name" value="NAD(P)-binding Rossmann-fold domains"/>
    <property type="match status" value="1"/>
</dbReference>
<dbReference type="EMBL" id="HACM01005606">
    <property type="protein sequence ID" value="CRZ06048.1"/>
    <property type="molecule type" value="Transcribed_RNA"/>
</dbReference>
<accession>A0A0H5QVM9</accession>
<dbReference type="PROSITE" id="PS51171">
    <property type="entry name" value="PREPHENATE_DEHYDR_3"/>
    <property type="match status" value="1"/>
</dbReference>
<dbReference type="Gene3D" id="3.40.50.720">
    <property type="entry name" value="NAD(P)-binding Rossmann-like Domain"/>
    <property type="match status" value="1"/>
</dbReference>
<dbReference type="InterPro" id="IPR036291">
    <property type="entry name" value="NAD(P)-bd_dom_sf"/>
</dbReference>
<evidence type="ECO:0008006" key="7">
    <source>
        <dbReference type="Google" id="ProtNLM"/>
    </source>
</evidence>
<dbReference type="PANTHER" id="PTHR43207">
    <property type="entry name" value="AROGENATE DEHYDROGENASE-RELATED"/>
    <property type="match status" value="1"/>
</dbReference>
<evidence type="ECO:0000256" key="2">
    <source>
        <dbReference type="ARBA" id="ARBA00029440"/>
    </source>
</evidence>
<dbReference type="GO" id="GO:0006571">
    <property type="term" value="P:tyrosine biosynthetic process"/>
    <property type="evidence" value="ECO:0007669"/>
    <property type="project" value="InterPro"/>
</dbReference>
<proteinExistence type="predicted"/>
<keyword evidence="1" id="KW-0560">Oxidoreductase</keyword>
<dbReference type="GO" id="GO:0008977">
    <property type="term" value="F:prephenate dehydrogenase (NAD+) activity"/>
    <property type="evidence" value="ECO:0007669"/>
    <property type="project" value="InterPro"/>
</dbReference>
<dbReference type="CDD" id="cd04905">
    <property type="entry name" value="ACT_CM-PDT"/>
    <property type="match status" value="1"/>
</dbReference>
<dbReference type="InterPro" id="IPR045011">
    <property type="entry name" value="TYRAAT1/2"/>
</dbReference>
<dbReference type="SUPFAM" id="SSF53850">
    <property type="entry name" value="Periplasmic binding protein-like II"/>
    <property type="match status" value="1"/>
</dbReference>
<protein>
    <recommendedName>
        <fullName evidence="7">Prephenate dehydratase</fullName>
    </recommendedName>
</protein>
<dbReference type="PROSITE" id="PS51671">
    <property type="entry name" value="ACT"/>
    <property type="match status" value="1"/>
</dbReference>
<dbReference type="GO" id="GO:0004665">
    <property type="term" value="F:prephenate dehydrogenase (NADP+) activity"/>
    <property type="evidence" value="ECO:0007669"/>
    <property type="project" value="InterPro"/>
</dbReference>
<dbReference type="Pfam" id="PF02153">
    <property type="entry name" value="PDH_N"/>
    <property type="match status" value="1"/>
</dbReference>
<dbReference type="Pfam" id="PF26213">
    <property type="entry name" value="TYRAAT1_C"/>
    <property type="match status" value="1"/>
</dbReference>
<dbReference type="InterPro" id="IPR045865">
    <property type="entry name" value="ACT-like_dom_sf"/>
</dbReference>
<dbReference type="AlphaFoldDB" id="A0A0H5QVM9"/>
<evidence type="ECO:0000259" key="4">
    <source>
        <dbReference type="PROSITE" id="PS51176"/>
    </source>
</evidence>
<dbReference type="InterPro" id="IPR003099">
    <property type="entry name" value="Prephen_DH"/>
</dbReference>
<dbReference type="InterPro" id="IPR018528">
    <property type="entry name" value="Preph_deHydtase_CS"/>
</dbReference>
<dbReference type="GO" id="GO:0004664">
    <property type="term" value="F:prephenate dehydratase activity"/>
    <property type="evidence" value="ECO:0007669"/>
    <property type="project" value="InterPro"/>
</dbReference>
<reference evidence="6" key="1">
    <citation type="submission" date="2015-04" db="EMBL/GenBank/DDBJ databases">
        <title>The genome sequence of the plant pathogenic Rhizarian Plasmodiophora brassicae reveals insights in its biotrophic life cycle and the origin of chitin synthesis.</title>
        <authorList>
            <person name="Schwelm A."/>
            <person name="Fogelqvist J."/>
            <person name="Knaust A."/>
            <person name="Julke S."/>
            <person name="Lilja T."/>
            <person name="Dhandapani V."/>
            <person name="Bonilla-Rosso G."/>
            <person name="Karlsson M."/>
            <person name="Shevchenko A."/>
            <person name="Choi S.R."/>
            <person name="Kim H.G."/>
            <person name="Park J.Y."/>
            <person name="Lim Y.P."/>
            <person name="Ludwig-Muller J."/>
            <person name="Dixelius C."/>
        </authorList>
    </citation>
    <scope>NUCLEOTIDE SEQUENCE</scope>
    <source>
        <tissue evidence="6">Potato root galls</tissue>
    </source>
</reference>
<evidence type="ECO:0000313" key="6">
    <source>
        <dbReference type="EMBL" id="CRZ06048.1"/>
    </source>
</evidence>
<dbReference type="InterPro" id="IPR059064">
    <property type="entry name" value="TYRAAT2_C"/>
</dbReference>
<dbReference type="InterPro" id="IPR001086">
    <property type="entry name" value="Preph_deHydtase"/>
</dbReference>
<sequence>MQMVVDNEVDHAMIPFENSLGGSVHAAYDALLSSGLSVIGEFDLHIQHALMALPGVKLDQIQQVYSHPQALAQCSDYIAAHGFTPVAQLDTAGSAALIAEDKIHGVAAIASVTAATSYNLHVLAENIQDEQDNFTRFLLLNKQPIPHGLHLRSKTCLVFGLYDHVPGALVQALSVFAKAGIDLTKIESRPGKSMHLFAKGCARSPLRYKYFFYLDCLAHFEEPRTQQAIRYLEDNFGFVRVLGSFPSGTSDFAVEESCSVSIANSPRFDTLETTDNGRLPLHLAIIGFGRFGQFLAKNLSSKVFRISVFEPNLDVTTFAAQVGVVVVSSLSELLSVSPDVVIIATPIAQFEGVVKSLPFCSSSLFLLVDVLSVKVHAKEVMTGNSAVPASVDILCTHPMFGPQSGEHTWEGLSFVYERVRISDNARCVQFLSLFESRGCIMQNISCEEHDSYAAPSQFITHFTGRVLSQLLLASTPIDTVGYKSLLMLVKNTCADSDELFKALFNFNRNSLTQLHAFREAVKTVASFLLSDH</sequence>
<organism evidence="6">
    <name type="scientific">Spongospora subterranea</name>
    <dbReference type="NCBI Taxonomy" id="70186"/>
    <lineage>
        <taxon>Eukaryota</taxon>
        <taxon>Sar</taxon>
        <taxon>Rhizaria</taxon>
        <taxon>Endomyxa</taxon>
        <taxon>Phytomyxea</taxon>
        <taxon>Plasmodiophorida</taxon>
        <taxon>Plasmodiophoridae</taxon>
        <taxon>Spongospora</taxon>
    </lineage>
</organism>
<dbReference type="GO" id="GO:0009094">
    <property type="term" value="P:L-phenylalanine biosynthetic process"/>
    <property type="evidence" value="ECO:0007669"/>
    <property type="project" value="InterPro"/>
</dbReference>
<feature type="domain" description="Prephenate/arogenate dehydrogenase" evidence="4">
    <location>
        <begin position="281"/>
        <end position="532"/>
    </location>
</feature>
<dbReference type="Pfam" id="PF00800">
    <property type="entry name" value="PDT"/>
    <property type="match status" value="1"/>
</dbReference>
<evidence type="ECO:0000259" key="3">
    <source>
        <dbReference type="PROSITE" id="PS51171"/>
    </source>
</evidence>
<dbReference type="GO" id="GO:0033730">
    <property type="term" value="F:arogenate dehydrogenase (NADP+) activity"/>
    <property type="evidence" value="ECO:0007669"/>
    <property type="project" value="InterPro"/>
</dbReference>
<feature type="domain" description="Prephenate dehydratase" evidence="3">
    <location>
        <begin position="1"/>
        <end position="142"/>
    </location>
</feature>
<dbReference type="InterPro" id="IPR002912">
    <property type="entry name" value="ACT_dom"/>
</dbReference>
<dbReference type="Gene3D" id="3.40.190.10">
    <property type="entry name" value="Periplasmic binding protein-like II"/>
    <property type="match status" value="2"/>
</dbReference>
<dbReference type="PROSITE" id="PS00858">
    <property type="entry name" value="PREPHENATE_DEHYDR_2"/>
    <property type="match status" value="1"/>
</dbReference>
<dbReference type="SUPFAM" id="SSF55021">
    <property type="entry name" value="ACT-like"/>
    <property type="match status" value="1"/>
</dbReference>
<dbReference type="Gene3D" id="3.30.70.260">
    <property type="match status" value="1"/>
</dbReference>
<dbReference type="CDD" id="cd13631">
    <property type="entry name" value="PBP2_Ct-PDT_like"/>
    <property type="match status" value="1"/>
</dbReference>
<comment type="pathway">
    <text evidence="2">Amino-acid biosynthesis.</text>
</comment>
<dbReference type="PANTHER" id="PTHR43207:SF4">
    <property type="entry name" value="AROGENATE DEHYDROGENASE 2, CHLOROPLASTIC"/>
    <property type="match status" value="1"/>
</dbReference>